<evidence type="ECO:0000256" key="5">
    <source>
        <dbReference type="ARBA" id="ARBA00022618"/>
    </source>
</evidence>
<dbReference type="GO" id="GO:0043022">
    <property type="term" value="F:ribosome binding"/>
    <property type="evidence" value="ECO:0007669"/>
    <property type="project" value="TreeGrafter"/>
</dbReference>
<keyword evidence="8 11" id="KW-0413">Isomerase</keyword>
<keyword evidence="11" id="KW-0963">Cytoplasm</keyword>
<evidence type="ECO:0000256" key="12">
    <source>
        <dbReference type="PROSITE-ProRule" id="PRU00277"/>
    </source>
</evidence>
<dbReference type="GO" id="GO:0043335">
    <property type="term" value="P:protein unfolding"/>
    <property type="evidence" value="ECO:0007669"/>
    <property type="project" value="TreeGrafter"/>
</dbReference>
<dbReference type="NCBIfam" id="TIGR00115">
    <property type="entry name" value="tig"/>
    <property type="match status" value="1"/>
</dbReference>
<evidence type="ECO:0000313" key="16">
    <source>
        <dbReference type="Proteomes" id="UP000283993"/>
    </source>
</evidence>
<dbReference type="RefSeq" id="WP_123630331.1">
    <property type="nucleotide sequence ID" value="NZ_AYKH01000005.1"/>
</dbReference>
<dbReference type="Gene3D" id="1.10.3120.10">
    <property type="entry name" value="Trigger factor, C-terminal domain"/>
    <property type="match status" value="1"/>
</dbReference>
<dbReference type="GO" id="GO:0044183">
    <property type="term" value="F:protein folding chaperone"/>
    <property type="evidence" value="ECO:0007669"/>
    <property type="project" value="TreeGrafter"/>
</dbReference>
<proteinExistence type="inferred from homology"/>
<dbReference type="SUPFAM" id="SSF109998">
    <property type="entry name" value="Triger factor/SurA peptide-binding domain-like"/>
    <property type="match status" value="1"/>
</dbReference>
<protein>
    <recommendedName>
        <fullName evidence="4 11">Trigger factor</fullName>
        <shortName evidence="11">TF</shortName>
        <ecNumber evidence="3 11">5.2.1.8</ecNumber>
    </recommendedName>
    <alternativeName>
        <fullName evidence="10 11">PPIase</fullName>
    </alternativeName>
</protein>
<keyword evidence="7 11" id="KW-0143">Chaperone</keyword>
<dbReference type="PROSITE" id="PS50059">
    <property type="entry name" value="FKBP_PPIASE"/>
    <property type="match status" value="1"/>
</dbReference>
<dbReference type="PANTHER" id="PTHR30560">
    <property type="entry name" value="TRIGGER FACTOR CHAPERONE AND PEPTIDYL-PROLYL CIS/TRANS ISOMERASE"/>
    <property type="match status" value="1"/>
</dbReference>
<sequence length="441" mass="49293">MDVSVENPGGLARRLKVQIPAERVTEAVDAKVRRVGEHAKIPGFRPGKVPTKVLYQRYGAQARQEAAGELVQSVYPEAIEQSELKPAGQPQIELGEVKEHEPLEFTATFDVYPEIELKGLDDIAVEKPVAEVTDADVDKTIERIRDQNKTWESVERESRDGDQAVVDYVGRIDGEAFEGGSGEDIEVNLGEQQFLPDLERALVGRKAGEEFDVDVSFPDDYGAKDLAGKTANFEVTVKDIKEPKPAEIDEAFLQQMGIEEGGVDELKSKVRESLEQEARHAADTRVKTQTMDALHGANPIDVPESMVAQEIERMRKEAMQRMPEQMQQDEEQAKQLLPDEALREQAERRVALGLLIAEVISEKELELDQERVNAKMEEVAAGYGDQAEQVKQYYQQNPQLMQGLQAMVMEEQVIDKLLEGATVTEKTVELDELLNANREDG</sequence>
<dbReference type="GO" id="GO:0051301">
    <property type="term" value="P:cell division"/>
    <property type="evidence" value="ECO:0007669"/>
    <property type="project" value="UniProtKB-KW"/>
</dbReference>
<evidence type="ECO:0000259" key="14">
    <source>
        <dbReference type="PROSITE" id="PS50059"/>
    </source>
</evidence>
<organism evidence="15 16">
    <name type="scientific">Salinisphaera orenii MK-B5</name>
    <dbReference type="NCBI Taxonomy" id="856730"/>
    <lineage>
        <taxon>Bacteria</taxon>
        <taxon>Pseudomonadati</taxon>
        <taxon>Pseudomonadota</taxon>
        <taxon>Gammaproteobacteria</taxon>
        <taxon>Salinisphaerales</taxon>
        <taxon>Salinisphaeraceae</taxon>
        <taxon>Salinisphaera</taxon>
    </lineage>
</organism>
<dbReference type="GO" id="GO:0015031">
    <property type="term" value="P:protein transport"/>
    <property type="evidence" value="ECO:0007669"/>
    <property type="project" value="UniProtKB-UniRule"/>
</dbReference>
<comment type="similarity">
    <text evidence="2 11 13">Belongs to the FKBP-type PPIase family. Tig subfamily.</text>
</comment>
<dbReference type="Proteomes" id="UP000283993">
    <property type="component" value="Unassembled WGS sequence"/>
</dbReference>
<evidence type="ECO:0000256" key="7">
    <source>
        <dbReference type="ARBA" id="ARBA00023186"/>
    </source>
</evidence>
<dbReference type="InterPro" id="IPR046357">
    <property type="entry name" value="PPIase_dom_sf"/>
</dbReference>
<dbReference type="GO" id="GO:0003755">
    <property type="term" value="F:peptidyl-prolyl cis-trans isomerase activity"/>
    <property type="evidence" value="ECO:0007669"/>
    <property type="project" value="UniProtKB-UniRule"/>
</dbReference>
<evidence type="ECO:0000256" key="13">
    <source>
        <dbReference type="RuleBase" id="RU003914"/>
    </source>
</evidence>
<evidence type="ECO:0000256" key="9">
    <source>
        <dbReference type="ARBA" id="ARBA00023306"/>
    </source>
</evidence>
<dbReference type="InterPro" id="IPR037041">
    <property type="entry name" value="Trigger_fac_C_sf"/>
</dbReference>
<keyword evidence="5 11" id="KW-0132">Cell division</keyword>
<dbReference type="HAMAP" id="MF_00303">
    <property type="entry name" value="Trigger_factor_Tig"/>
    <property type="match status" value="1"/>
</dbReference>
<feature type="domain" description="PPIase FKBP-type" evidence="14">
    <location>
        <begin position="161"/>
        <end position="241"/>
    </location>
</feature>
<dbReference type="InterPro" id="IPR008881">
    <property type="entry name" value="Trigger_fac_ribosome-bd_bac"/>
</dbReference>
<dbReference type="Pfam" id="PF00254">
    <property type="entry name" value="FKBP_C"/>
    <property type="match status" value="1"/>
</dbReference>
<evidence type="ECO:0000256" key="4">
    <source>
        <dbReference type="ARBA" id="ARBA00016902"/>
    </source>
</evidence>
<dbReference type="PANTHER" id="PTHR30560:SF3">
    <property type="entry name" value="TRIGGER FACTOR-LIKE PROTEIN TIG, CHLOROPLASTIC"/>
    <property type="match status" value="1"/>
</dbReference>
<dbReference type="InterPro" id="IPR008880">
    <property type="entry name" value="Trigger_fac_C"/>
</dbReference>
<dbReference type="Pfam" id="PF05698">
    <property type="entry name" value="Trigger_C"/>
    <property type="match status" value="1"/>
</dbReference>
<evidence type="ECO:0000313" key="15">
    <source>
        <dbReference type="EMBL" id="ROO29232.1"/>
    </source>
</evidence>
<dbReference type="InterPro" id="IPR027304">
    <property type="entry name" value="Trigger_fact/SurA_dom_sf"/>
</dbReference>
<dbReference type="InterPro" id="IPR001179">
    <property type="entry name" value="PPIase_FKBP_dom"/>
</dbReference>
<dbReference type="Gene3D" id="3.10.50.40">
    <property type="match status" value="1"/>
</dbReference>
<dbReference type="GO" id="GO:0005737">
    <property type="term" value="C:cytoplasm"/>
    <property type="evidence" value="ECO:0007669"/>
    <property type="project" value="UniProtKB-SubCell"/>
</dbReference>
<dbReference type="Pfam" id="PF05697">
    <property type="entry name" value="Trigger_N"/>
    <property type="match status" value="1"/>
</dbReference>
<evidence type="ECO:0000256" key="8">
    <source>
        <dbReference type="ARBA" id="ARBA00023235"/>
    </source>
</evidence>
<dbReference type="FunFam" id="3.10.50.40:FF:000001">
    <property type="entry name" value="Trigger factor"/>
    <property type="match status" value="1"/>
</dbReference>
<dbReference type="Gene3D" id="3.30.70.1050">
    <property type="entry name" value="Trigger factor ribosome-binding domain"/>
    <property type="match status" value="1"/>
</dbReference>
<dbReference type="EMBL" id="AYKH01000005">
    <property type="protein sequence ID" value="ROO29232.1"/>
    <property type="molecule type" value="Genomic_DNA"/>
</dbReference>
<comment type="catalytic activity">
    <reaction evidence="1 11 12">
        <text>[protein]-peptidylproline (omega=180) = [protein]-peptidylproline (omega=0)</text>
        <dbReference type="Rhea" id="RHEA:16237"/>
        <dbReference type="Rhea" id="RHEA-COMP:10747"/>
        <dbReference type="Rhea" id="RHEA-COMP:10748"/>
        <dbReference type="ChEBI" id="CHEBI:83833"/>
        <dbReference type="ChEBI" id="CHEBI:83834"/>
        <dbReference type="EC" id="5.2.1.8"/>
    </reaction>
</comment>
<dbReference type="SUPFAM" id="SSF54534">
    <property type="entry name" value="FKBP-like"/>
    <property type="match status" value="1"/>
</dbReference>
<evidence type="ECO:0000256" key="2">
    <source>
        <dbReference type="ARBA" id="ARBA00005464"/>
    </source>
</evidence>
<keyword evidence="9 11" id="KW-0131">Cell cycle</keyword>
<comment type="domain">
    <text evidence="11">Consists of 3 domains; the N-terminus binds the ribosome, the middle domain has PPIase activity, while the C-terminus has intrinsic chaperone activity on its own.</text>
</comment>
<dbReference type="AlphaFoldDB" id="A0A423PUM6"/>
<accession>A0A423PUM6</accession>
<dbReference type="InterPro" id="IPR005215">
    <property type="entry name" value="Trig_fac"/>
</dbReference>
<evidence type="ECO:0000256" key="1">
    <source>
        <dbReference type="ARBA" id="ARBA00000971"/>
    </source>
</evidence>
<comment type="caution">
    <text evidence="15">The sequence shown here is derived from an EMBL/GenBank/DDBJ whole genome shotgun (WGS) entry which is preliminary data.</text>
</comment>
<evidence type="ECO:0000256" key="11">
    <source>
        <dbReference type="HAMAP-Rule" id="MF_00303"/>
    </source>
</evidence>
<dbReference type="GO" id="GO:0051083">
    <property type="term" value="P:'de novo' cotranslational protein folding"/>
    <property type="evidence" value="ECO:0007669"/>
    <property type="project" value="TreeGrafter"/>
</dbReference>
<keyword evidence="6 11" id="KW-0697">Rotamase</keyword>
<gene>
    <name evidence="11" type="primary">tig</name>
    <name evidence="15" type="ORF">SAOR_04060</name>
</gene>
<dbReference type="SUPFAM" id="SSF102735">
    <property type="entry name" value="Trigger factor ribosome-binding domain"/>
    <property type="match status" value="1"/>
</dbReference>
<dbReference type="EC" id="5.2.1.8" evidence="3 11"/>
<keyword evidence="16" id="KW-1185">Reference proteome</keyword>
<comment type="function">
    <text evidence="11">Involved in protein export. Acts as a chaperone by maintaining the newly synthesized protein in an open conformation. Functions as a peptidyl-prolyl cis-trans isomerase.</text>
</comment>
<evidence type="ECO:0000256" key="6">
    <source>
        <dbReference type="ARBA" id="ARBA00023110"/>
    </source>
</evidence>
<dbReference type="PIRSF" id="PIRSF003095">
    <property type="entry name" value="Trigger_factor"/>
    <property type="match status" value="1"/>
</dbReference>
<evidence type="ECO:0000256" key="10">
    <source>
        <dbReference type="ARBA" id="ARBA00029986"/>
    </source>
</evidence>
<reference evidence="15 16" key="1">
    <citation type="submission" date="2013-10" db="EMBL/GenBank/DDBJ databases">
        <title>Salinisphaera orenii MK-B5 Genome Sequencing.</title>
        <authorList>
            <person name="Lai Q."/>
            <person name="Li C."/>
            <person name="Shao Z."/>
        </authorList>
    </citation>
    <scope>NUCLEOTIDE SEQUENCE [LARGE SCALE GENOMIC DNA]</scope>
    <source>
        <strain evidence="15 16">MK-B5</strain>
    </source>
</reference>
<comment type="subcellular location">
    <subcellularLocation>
        <location evidence="11">Cytoplasm</location>
    </subcellularLocation>
    <text evidence="11">About half TF is bound to the ribosome near the polypeptide exit tunnel while the other half is free in the cytoplasm.</text>
</comment>
<evidence type="ECO:0000256" key="3">
    <source>
        <dbReference type="ARBA" id="ARBA00013194"/>
    </source>
</evidence>
<dbReference type="InterPro" id="IPR036611">
    <property type="entry name" value="Trigger_fac_ribosome-bd_sf"/>
</dbReference>
<name>A0A423PUM6_9GAMM</name>